<sequence>MLDQDPSLQEWPQGNAGSSEGDGGDILTTIEEAGCPSTSTPRSSRRADNFFLSLSLESGFRIPLTRFSFDGFPKKSESLSLPSVAALLSNLKLG</sequence>
<dbReference type="Proteomes" id="UP000499080">
    <property type="component" value="Unassembled WGS sequence"/>
</dbReference>
<proteinExistence type="predicted"/>
<gene>
    <name evidence="2" type="ORF">AVEN_100912_1</name>
</gene>
<feature type="compositionally biased region" description="Polar residues" evidence="1">
    <location>
        <begin position="1"/>
        <end position="18"/>
    </location>
</feature>
<evidence type="ECO:0000313" key="3">
    <source>
        <dbReference type="Proteomes" id="UP000499080"/>
    </source>
</evidence>
<name>A0A4Y2AW21_ARAVE</name>
<evidence type="ECO:0000256" key="1">
    <source>
        <dbReference type="SAM" id="MobiDB-lite"/>
    </source>
</evidence>
<comment type="caution">
    <text evidence="2">The sequence shown here is derived from an EMBL/GenBank/DDBJ whole genome shotgun (WGS) entry which is preliminary data.</text>
</comment>
<accession>A0A4Y2AW21</accession>
<feature type="region of interest" description="Disordered" evidence="1">
    <location>
        <begin position="1"/>
        <end position="45"/>
    </location>
</feature>
<protein>
    <submittedName>
        <fullName evidence="2">Uncharacterized protein</fullName>
    </submittedName>
</protein>
<evidence type="ECO:0000313" key="2">
    <source>
        <dbReference type="EMBL" id="GBL84060.1"/>
    </source>
</evidence>
<reference evidence="2 3" key="1">
    <citation type="journal article" date="2019" name="Sci. Rep.">
        <title>Orb-weaving spider Araneus ventricosus genome elucidates the spidroin gene catalogue.</title>
        <authorList>
            <person name="Kono N."/>
            <person name="Nakamura H."/>
            <person name="Ohtoshi R."/>
            <person name="Moran D.A.P."/>
            <person name="Shinohara A."/>
            <person name="Yoshida Y."/>
            <person name="Fujiwara M."/>
            <person name="Mori M."/>
            <person name="Tomita M."/>
            <person name="Arakawa K."/>
        </authorList>
    </citation>
    <scope>NUCLEOTIDE SEQUENCE [LARGE SCALE GENOMIC DNA]</scope>
</reference>
<organism evidence="2 3">
    <name type="scientific">Araneus ventricosus</name>
    <name type="common">Orbweaver spider</name>
    <name type="synonym">Epeira ventricosa</name>
    <dbReference type="NCBI Taxonomy" id="182803"/>
    <lineage>
        <taxon>Eukaryota</taxon>
        <taxon>Metazoa</taxon>
        <taxon>Ecdysozoa</taxon>
        <taxon>Arthropoda</taxon>
        <taxon>Chelicerata</taxon>
        <taxon>Arachnida</taxon>
        <taxon>Araneae</taxon>
        <taxon>Araneomorphae</taxon>
        <taxon>Entelegynae</taxon>
        <taxon>Araneoidea</taxon>
        <taxon>Araneidae</taxon>
        <taxon>Araneus</taxon>
    </lineage>
</organism>
<keyword evidence="3" id="KW-1185">Reference proteome</keyword>
<dbReference type="AlphaFoldDB" id="A0A4Y2AW21"/>
<dbReference type="EMBL" id="BGPR01000035">
    <property type="protein sequence ID" value="GBL84060.1"/>
    <property type="molecule type" value="Genomic_DNA"/>
</dbReference>